<dbReference type="Pfam" id="PF24898">
    <property type="entry name" value="GGDEF_GdpP"/>
    <property type="match status" value="1"/>
</dbReference>
<dbReference type="GO" id="GO:0046872">
    <property type="term" value="F:metal ion binding"/>
    <property type="evidence" value="ECO:0007669"/>
    <property type="project" value="UniProtKB-KW"/>
</dbReference>
<keyword evidence="3" id="KW-0812">Transmembrane</keyword>
<feature type="binding site" evidence="2">
    <location>
        <position position="381"/>
    </location>
    <ligand>
        <name>Mn(2+)</name>
        <dbReference type="ChEBI" id="CHEBI:29035"/>
        <label>1</label>
    </ligand>
</feature>
<feature type="binding site" evidence="2">
    <location>
        <position position="451"/>
    </location>
    <ligand>
        <name>Mn(2+)</name>
        <dbReference type="ChEBI" id="CHEBI:29035"/>
        <label>1</label>
    </ligand>
</feature>
<feature type="binding site" evidence="2">
    <location>
        <position position="383"/>
    </location>
    <ligand>
        <name>Mn(2+)</name>
        <dbReference type="ChEBI" id="CHEBI:29035"/>
        <label>2</label>
    </ligand>
</feature>
<evidence type="ECO:0000259" key="4">
    <source>
        <dbReference type="Pfam" id="PF01368"/>
    </source>
</evidence>
<dbReference type="PANTHER" id="PTHR47618:SF2">
    <property type="entry name" value="CYCLIC-DI-AMP PHOSPHODIESTERASE GDPP"/>
    <property type="match status" value="1"/>
</dbReference>
<dbReference type="Pfam" id="PF01368">
    <property type="entry name" value="DHH"/>
    <property type="match status" value="1"/>
</dbReference>
<evidence type="ECO:0000256" key="1">
    <source>
        <dbReference type="PIRNR" id="PIRNR026583"/>
    </source>
</evidence>
<dbReference type="GO" id="GO:0003676">
    <property type="term" value="F:nucleic acid binding"/>
    <property type="evidence" value="ECO:0007669"/>
    <property type="project" value="UniProtKB-UniRule"/>
</dbReference>
<dbReference type="EMBL" id="JAEAGR010000006">
    <property type="protein sequence ID" value="MBH1940702.1"/>
    <property type="molecule type" value="Genomic_DNA"/>
</dbReference>
<organism evidence="6 7">
    <name type="scientific">Mobilitalea sibirica</name>
    <dbReference type="NCBI Taxonomy" id="1462919"/>
    <lineage>
        <taxon>Bacteria</taxon>
        <taxon>Bacillati</taxon>
        <taxon>Bacillota</taxon>
        <taxon>Clostridia</taxon>
        <taxon>Lachnospirales</taxon>
        <taxon>Lachnospiraceae</taxon>
        <taxon>Mobilitalea</taxon>
    </lineage>
</organism>
<evidence type="ECO:0000259" key="5">
    <source>
        <dbReference type="Pfam" id="PF02272"/>
    </source>
</evidence>
<sequence>MSKKLKISGTLKGYLFWPIILTGLLLSMNLSIYVINRKAGFVMTGYVLVYFLFAITIYYIKRHKIATELVRYAMDYGQVQKRLLKELALPYAILDVDGRMQWGNNEFMDIIHEKHGSRHVISNIFPEITTDLFPKAEKDEEIHITFNKRNYRVLLRKIIAPSFDDEDINWSYYESESSWDGRNSLIALYLYDETEIITLLRVNKEQKLITGLLYIDNYEEALESIDEVRRSLLTALVDRKINKYMQGIDAVIKKLEKDKYIFVFQQKYLSTLQNNKFSILEEVRGVNIGNEMAVTISIGLGVNADSYVISYEYARAAIDLALGRGGDQAVVKDREKISYYGGKSIQVEKSTRVKARVKAHAFREFVEGKDKIIIMGHKIGDVDSFGAAIGIYRIAKTFNKKAHIVINEVTTSLRPMMNRFVGNPDYDEDMFLKNEQAKEIADINTLLVIVDVNRPSLLECEELLEYCKTIVIFDHHRQTNEAIDSAVLSYVEPYASSTCEMVAEILQYIGGNLKLKPLEADALYSGIMIDTNNFLTKAGVRTFEAAAYLRRNGADITRIRKSFRSEMSEFKTKADAISSTEVYLDHYAIAVCASTEVDSPTVLGAQIANELLNISDMKASFVLTDFNNKIYISARSIDEVNVQVIMEKLGGGGHLSVAGSQLENCTIQEAIKMLKKTLSSMIEEGEL</sequence>
<keyword evidence="3" id="KW-1133">Transmembrane helix</keyword>
<dbReference type="InterPro" id="IPR003156">
    <property type="entry name" value="DHHA1_dom"/>
</dbReference>
<comment type="cofactor">
    <cofactor evidence="2">
        <name>Mn(2+)</name>
        <dbReference type="ChEBI" id="CHEBI:29035"/>
    </cofactor>
    <text evidence="2">For phosphodiesterase activity, probably binds 2 Mn(2+) per subunit.</text>
</comment>
<dbReference type="Gene3D" id="3.30.450.20">
    <property type="entry name" value="PAS domain"/>
    <property type="match status" value="1"/>
</dbReference>
<dbReference type="AlphaFoldDB" id="A0A8J7HC72"/>
<evidence type="ECO:0000313" key="6">
    <source>
        <dbReference type="EMBL" id="MBH1940702.1"/>
    </source>
</evidence>
<feature type="binding site" evidence="2">
    <location>
        <position position="377"/>
    </location>
    <ligand>
        <name>Mn(2+)</name>
        <dbReference type="ChEBI" id="CHEBI:29035"/>
        <label>1</label>
    </ligand>
</feature>
<keyword evidence="1" id="KW-1003">Cell membrane</keyword>
<dbReference type="SUPFAM" id="SSF64182">
    <property type="entry name" value="DHH phosphoesterases"/>
    <property type="match status" value="1"/>
</dbReference>
<gene>
    <name evidence="6" type="ORF">I5677_07365</name>
</gene>
<feature type="binding site" evidence="2">
    <location>
        <position position="475"/>
    </location>
    <ligand>
        <name>Mn(2+)</name>
        <dbReference type="ChEBI" id="CHEBI:29035"/>
        <label>2</label>
    </ligand>
</feature>
<dbReference type="Gene3D" id="3.90.1640.10">
    <property type="entry name" value="inorganic pyrophosphatase (n-terminal core)"/>
    <property type="match status" value="1"/>
</dbReference>
<feature type="transmembrane region" description="Helical" evidence="3">
    <location>
        <begin position="14"/>
        <end position="35"/>
    </location>
</feature>
<comment type="subcellular location">
    <subcellularLocation>
        <location evidence="1">Cell membrane</location>
    </subcellularLocation>
</comment>
<comment type="similarity">
    <text evidence="1">Belongs to the GdpP/PdeA phosphodiesterase family.</text>
</comment>
<dbReference type="EC" id="3.1.4.-" evidence="1"/>
<dbReference type="FunFam" id="3.90.1640.10:FF:000002">
    <property type="entry name" value="Cyclic-di-AMP phosphodiesterase"/>
    <property type="match status" value="1"/>
</dbReference>
<dbReference type="InterPro" id="IPR038763">
    <property type="entry name" value="DHH_sf"/>
</dbReference>
<dbReference type="Gene3D" id="3.10.310.30">
    <property type="match status" value="1"/>
</dbReference>
<feature type="domain" description="DDH" evidence="4">
    <location>
        <begin position="371"/>
        <end position="527"/>
    </location>
</feature>
<dbReference type="RefSeq" id="WP_197660929.1">
    <property type="nucleotide sequence ID" value="NZ_JAEAGR010000006.1"/>
</dbReference>
<comment type="catalytic activity">
    <reaction evidence="1">
        <text>3',3'-c-di-AMP + H2O = 5'-O-phosphonoadenylyl-(3'-&gt;5')-adenosine + H(+)</text>
        <dbReference type="Rhea" id="RHEA:54420"/>
        <dbReference type="ChEBI" id="CHEBI:15377"/>
        <dbReference type="ChEBI" id="CHEBI:15378"/>
        <dbReference type="ChEBI" id="CHEBI:71500"/>
        <dbReference type="ChEBI" id="CHEBI:138171"/>
    </reaction>
</comment>
<evidence type="ECO:0000256" key="3">
    <source>
        <dbReference type="SAM" id="Phobius"/>
    </source>
</evidence>
<dbReference type="Proteomes" id="UP000623269">
    <property type="component" value="Unassembled WGS sequence"/>
</dbReference>
<protein>
    <recommendedName>
        <fullName evidence="1">Cyclic-di-AMP phosphodiesterase</fullName>
        <ecNumber evidence="1">3.1.4.-</ecNumber>
    </recommendedName>
</protein>
<dbReference type="PIRSF" id="PIRSF026583">
    <property type="entry name" value="YybT"/>
    <property type="match status" value="1"/>
</dbReference>
<dbReference type="GO" id="GO:0016787">
    <property type="term" value="F:hydrolase activity"/>
    <property type="evidence" value="ECO:0007669"/>
    <property type="project" value="UniProtKB-UniRule"/>
</dbReference>
<name>A0A8J7HC72_9FIRM</name>
<dbReference type="PANTHER" id="PTHR47618">
    <property type="entry name" value="BIFUNCTIONAL OLIGORIBONUCLEASE AND PAP PHOSPHATASE NRNA"/>
    <property type="match status" value="1"/>
</dbReference>
<feature type="binding site" evidence="2">
    <location>
        <position position="530"/>
    </location>
    <ligand>
        <name>Mn(2+)</name>
        <dbReference type="ChEBI" id="CHEBI:29035"/>
        <label>2</label>
    </ligand>
</feature>
<feature type="binding site" evidence="2">
    <location>
        <position position="451"/>
    </location>
    <ligand>
        <name>Mn(2+)</name>
        <dbReference type="ChEBI" id="CHEBI:29035"/>
        <label>2</label>
    </ligand>
</feature>
<dbReference type="InterPro" id="IPR001667">
    <property type="entry name" value="DDH_dom"/>
</dbReference>
<evidence type="ECO:0000313" key="7">
    <source>
        <dbReference type="Proteomes" id="UP000623269"/>
    </source>
</evidence>
<dbReference type="Pfam" id="PF02272">
    <property type="entry name" value="DHHA1"/>
    <property type="match status" value="1"/>
</dbReference>
<dbReference type="GO" id="GO:0005886">
    <property type="term" value="C:plasma membrane"/>
    <property type="evidence" value="ECO:0007669"/>
    <property type="project" value="UniProtKB-SubCell"/>
</dbReference>
<comment type="function">
    <text evidence="1">Has phosphodiesterase (PDE) activity against cyclic-di-AMP (c-di-AMP).</text>
</comment>
<evidence type="ECO:0000256" key="2">
    <source>
        <dbReference type="PIRSR" id="PIRSR026583-50"/>
    </source>
</evidence>
<keyword evidence="1" id="KW-0378">Hydrolase</keyword>
<feature type="domain" description="DHHA1" evidence="5">
    <location>
        <begin position="605"/>
        <end position="679"/>
    </location>
</feature>
<feature type="transmembrane region" description="Helical" evidence="3">
    <location>
        <begin position="41"/>
        <end position="60"/>
    </location>
</feature>
<dbReference type="InterPro" id="IPR014528">
    <property type="entry name" value="GdpP/PdeA"/>
</dbReference>
<keyword evidence="7" id="KW-1185">Reference proteome</keyword>
<dbReference type="InterPro" id="IPR051319">
    <property type="entry name" value="Oligoribo/pAp-PDE_c-di-AMP_PDE"/>
</dbReference>
<reference evidence="6" key="1">
    <citation type="submission" date="2020-12" db="EMBL/GenBank/DDBJ databases">
        <title>M. sibirica DSM 26468T genome.</title>
        <authorList>
            <person name="Thieme N."/>
            <person name="Rettenmaier R."/>
            <person name="Zverlov V."/>
            <person name="Liebl W."/>
        </authorList>
    </citation>
    <scope>NUCLEOTIDE SEQUENCE</scope>
    <source>
        <strain evidence="6">DSM 26468</strain>
    </source>
</reference>
<proteinExistence type="inferred from homology"/>
<keyword evidence="2" id="KW-0464">Manganese</keyword>
<comment type="caution">
    <text evidence="6">The sequence shown here is derived from an EMBL/GenBank/DDBJ whole genome shotgun (WGS) entry which is preliminary data.</text>
</comment>
<accession>A0A8J7HC72</accession>
<keyword evidence="2" id="KW-0479">Metal-binding</keyword>
<keyword evidence="1 3" id="KW-0472">Membrane</keyword>